<feature type="repeat" description="WD" evidence="3">
    <location>
        <begin position="102"/>
        <end position="143"/>
    </location>
</feature>
<dbReference type="InterPro" id="IPR036322">
    <property type="entry name" value="WD40_repeat_dom_sf"/>
</dbReference>
<dbReference type="InterPro" id="IPR015943">
    <property type="entry name" value="WD40/YVTN_repeat-like_dom_sf"/>
</dbReference>
<dbReference type="SUPFAM" id="SSF50978">
    <property type="entry name" value="WD40 repeat-like"/>
    <property type="match status" value="1"/>
</dbReference>
<feature type="region of interest" description="Disordered" evidence="4">
    <location>
        <begin position="1"/>
        <end position="20"/>
    </location>
</feature>
<evidence type="ECO:0008006" key="7">
    <source>
        <dbReference type="Google" id="ProtNLM"/>
    </source>
</evidence>
<dbReference type="InterPro" id="IPR001680">
    <property type="entry name" value="WD40_rpt"/>
</dbReference>
<keyword evidence="2" id="KW-0677">Repeat</keyword>
<dbReference type="SMART" id="SM00320">
    <property type="entry name" value="WD40"/>
    <property type="match status" value="5"/>
</dbReference>
<evidence type="ECO:0000313" key="5">
    <source>
        <dbReference type="EMBL" id="OMJ80471.1"/>
    </source>
</evidence>
<name>A0A1R2BUV0_9CILI</name>
<dbReference type="AlphaFoldDB" id="A0A1R2BUV0"/>
<dbReference type="PANTHER" id="PTHR10971">
    <property type="entry name" value="MRNA EXPORT FACTOR AND BUB3"/>
    <property type="match status" value="1"/>
</dbReference>
<dbReference type="Gene3D" id="2.130.10.10">
    <property type="entry name" value="YVTN repeat-like/Quinoprotein amine dehydrogenase"/>
    <property type="match status" value="1"/>
</dbReference>
<dbReference type="Pfam" id="PF00400">
    <property type="entry name" value="WD40"/>
    <property type="match status" value="4"/>
</dbReference>
<protein>
    <recommendedName>
        <fullName evidence="7">Anaphase-promoting complex subunit 4 WD40 domain-containing protein</fullName>
    </recommendedName>
</protein>
<evidence type="ECO:0000313" key="6">
    <source>
        <dbReference type="Proteomes" id="UP000187209"/>
    </source>
</evidence>
<feature type="repeat" description="WD" evidence="3">
    <location>
        <begin position="61"/>
        <end position="102"/>
    </location>
</feature>
<accession>A0A1R2BUV0</accession>
<evidence type="ECO:0000256" key="3">
    <source>
        <dbReference type="PROSITE-ProRule" id="PRU00221"/>
    </source>
</evidence>
<feature type="repeat" description="WD" evidence="3">
    <location>
        <begin position="242"/>
        <end position="283"/>
    </location>
</feature>
<dbReference type="InterPro" id="IPR020472">
    <property type="entry name" value="WD40_PAC1"/>
</dbReference>
<gene>
    <name evidence="5" type="ORF">SteCoe_19274</name>
</gene>
<reference evidence="5 6" key="1">
    <citation type="submission" date="2016-11" db="EMBL/GenBank/DDBJ databases">
        <title>The macronuclear genome of Stentor coeruleus: a giant cell with tiny introns.</title>
        <authorList>
            <person name="Slabodnick M."/>
            <person name="Ruby J.G."/>
            <person name="Reiff S.B."/>
            <person name="Swart E.C."/>
            <person name="Gosai S."/>
            <person name="Prabakaran S."/>
            <person name="Witkowska E."/>
            <person name="Larue G.E."/>
            <person name="Fisher S."/>
            <person name="Freeman R.M."/>
            <person name="Gunawardena J."/>
            <person name="Chu W."/>
            <person name="Stover N.A."/>
            <person name="Gregory B.D."/>
            <person name="Nowacki M."/>
            <person name="Derisi J."/>
            <person name="Roy S.W."/>
            <person name="Marshall W.F."/>
            <person name="Sood P."/>
        </authorList>
    </citation>
    <scope>NUCLEOTIDE SEQUENCE [LARGE SCALE GENOMIC DNA]</scope>
    <source>
        <strain evidence="5">WM001</strain>
    </source>
</reference>
<dbReference type="OrthoDB" id="256303at2759"/>
<proteinExistence type="predicted"/>
<dbReference type="Proteomes" id="UP000187209">
    <property type="component" value="Unassembled WGS sequence"/>
</dbReference>
<dbReference type="EMBL" id="MPUH01000422">
    <property type="protein sequence ID" value="OMJ80471.1"/>
    <property type="molecule type" value="Genomic_DNA"/>
</dbReference>
<dbReference type="PROSITE" id="PS50082">
    <property type="entry name" value="WD_REPEATS_2"/>
    <property type="match status" value="3"/>
</dbReference>
<evidence type="ECO:0000256" key="2">
    <source>
        <dbReference type="ARBA" id="ARBA00022737"/>
    </source>
</evidence>
<sequence length="341" mass="37562">MQRTNTINKPNDPCVPNPPNDTVQSLKWAPSQQGLLCAGSWNGSTSIWEVNSTGQSIAKLQVTQSEPILSVSWKSDCTSVFIGGADNQAKIWDINTNQVRIIGTHQAPVREVLWCENINHLITGSWDGSVSFWDLRSPNPTANVQLGSRVFGMSLKYPLMVAILSDKKHAVWGLQFLQSGNTKPDIVPETNVKVQFKCVECYSDASGFAIGLIEGRCAMKKVNPSTFRTENDFTFKCHRDNASQSAYSVNCISFNQAHGTFATGGSDSSVIFWDRFAKQCLKTFTGLDGPVTAIDFKQDGSLFAYATGYDWAKGADYASSVPTKISYRMAFDDSKPKSQYK</sequence>
<dbReference type="PROSITE" id="PS00678">
    <property type="entry name" value="WD_REPEATS_1"/>
    <property type="match status" value="2"/>
</dbReference>
<dbReference type="InterPro" id="IPR019775">
    <property type="entry name" value="WD40_repeat_CS"/>
</dbReference>
<organism evidence="5 6">
    <name type="scientific">Stentor coeruleus</name>
    <dbReference type="NCBI Taxonomy" id="5963"/>
    <lineage>
        <taxon>Eukaryota</taxon>
        <taxon>Sar</taxon>
        <taxon>Alveolata</taxon>
        <taxon>Ciliophora</taxon>
        <taxon>Postciliodesmatophora</taxon>
        <taxon>Heterotrichea</taxon>
        <taxon>Heterotrichida</taxon>
        <taxon>Stentoridae</taxon>
        <taxon>Stentor</taxon>
    </lineage>
</organism>
<dbReference type="PROSITE" id="PS50294">
    <property type="entry name" value="WD_REPEATS_REGION"/>
    <property type="match status" value="1"/>
</dbReference>
<evidence type="ECO:0000256" key="1">
    <source>
        <dbReference type="ARBA" id="ARBA00022574"/>
    </source>
</evidence>
<keyword evidence="6" id="KW-1185">Reference proteome</keyword>
<keyword evidence="1 3" id="KW-0853">WD repeat</keyword>
<comment type="caution">
    <text evidence="5">The sequence shown here is derived from an EMBL/GenBank/DDBJ whole genome shotgun (WGS) entry which is preliminary data.</text>
</comment>
<evidence type="ECO:0000256" key="4">
    <source>
        <dbReference type="SAM" id="MobiDB-lite"/>
    </source>
</evidence>
<dbReference type="PRINTS" id="PR00320">
    <property type="entry name" value="GPROTEINBRPT"/>
</dbReference>